<organism evidence="1 2">
    <name type="scientific">Metschnikowia aff. pulcherrima</name>
    <dbReference type="NCBI Taxonomy" id="2163413"/>
    <lineage>
        <taxon>Eukaryota</taxon>
        <taxon>Fungi</taxon>
        <taxon>Dikarya</taxon>
        <taxon>Ascomycota</taxon>
        <taxon>Saccharomycotina</taxon>
        <taxon>Pichiomycetes</taxon>
        <taxon>Metschnikowiaceae</taxon>
        <taxon>Metschnikowia</taxon>
    </lineage>
</organism>
<accession>A0A4P6XUL9</accession>
<gene>
    <name evidence="1" type="ORF">METSCH_E01450</name>
</gene>
<dbReference type="AlphaFoldDB" id="A0A4P6XUL9"/>
<protein>
    <submittedName>
        <fullName evidence="1">Uncharacterized protein</fullName>
    </submittedName>
</protein>
<evidence type="ECO:0000313" key="2">
    <source>
        <dbReference type="Proteomes" id="UP000292447"/>
    </source>
</evidence>
<evidence type="ECO:0000313" key="1">
    <source>
        <dbReference type="EMBL" id="QBM89908.1"/>
    </source>
</evidence>
<reference evidence="2" key="1">
    <citation type="submission" date="2019-03" db="EMBL/GenBank/DDBJ databases">
        <title>Snf2 controls pulcherriminic acid biosynthesis and connects pigmentation and antifungal activity of the yeast Metschnikowia pulcherrima.</title>
        <authorList>
            <person name="Gore-Lloyd D."/>
            <person name="Sumann I."/>
            <person name="Brachmann A.O."/>
            <person name="Schneeberger K."/>
            <person name="Ortiz-Merino R.A."/>
            <person name="Moreno-Beltran M."/>
            <person name="Schlaefli M."/>
            <person name="Kirner P."/>
            <person name="Santos Kron A."/>
            <person name="Wolfe K.H."/>
            <person name="Piel J."/>
            <person name="Ahrens C.H."/>
            <person name="Henk D."/>
            <person name="Freimoser F.M."/>
        </authorList>
    </citation>
    <scope>NUCLEOTIDE SEQUENCE [LARGE SCALE GENOMIC DNA]</scope>
    <source>
        <strain evidence="2">APC 1.2</strain>
    </source>
</reference>
<dbReference type="Proteomes" id="UP000292447">
    <property type="component" value="Chromosome V"/>
</dbReference>
<proteinExistence type="predicted"/>
<name>A0A4P6XUL9_9ASCO</name>
<sequence>MNDIMDYLFVDIQIHAMKFSQAVLMTHLFTLLWAATRGQDTLPQSGSTISKATRNRGIVQRNYQEITKNLTTLVADLKSYTDDKAFEYRVFLPRITGIREKLADIEFAAENLQRQINPIQLNFARRLFSTMVYAADKMKRYTGKRGHGEALVYKVVELNVRILALRNTKGMVDCWDNSIPEAILRFEDTLTTWKEYMNGKNSTPPGMVQLFEVQSENARRKLERVTTIVLECN</sequence>
<keyword evidence="2" id="KW-1185">Reference proteome</keyword>
<dbReference type="EMBL" id="CP034460">
    <property type="protein sequence ID" value="QBM89908.1"/>
    <property type="molecule type" value="Genomic_DNA"/>
</dbReference>